<evidence type="ECO:0000313" key="2">
    <source>
        <dbReference type="EMBL" id="CAF0972332.1"/>
    </source>
</evidence>
<dbReference type="Proteomes" id="UP000677228">
    <property type="component" value="Unassembled WGS sequence"/>
</dbReference>
<proteinExistence type="predicted"/>
<feature type="transmembrane region" description="Helical" evidence="1">
    <location>
        <begin position="20"/>
        <end position="40"/>
    </location>
</feature>
<reference evidence="3" key="1">
    <citation type="submission" date="2021-02" db="EMBL/GenBank/DDBJ databases">
        <authorList>
            <person name="Nowell W R."/>
        </authorList>
    </citation>
    <scope>NUCLEOTIDE SEQUENCE</scope>
</reference>
<sequence length="107" mass="12602">MHDRCHMMLDGLTKEAYGDTFYIYFLLFYFLANALNERLLKRFSELSRLANNIECIDQLMDLLRMQNCMDEILQLISQATSPTVHARIAELLYTLQNVSQSRIKICF</sequence>
<dbReference type="AlphaFoldDB" id="A0A8S2IEY4"/>
<organism evidence="3 4">
    <name type="scientific">Didymodactylos carnosus</name>
    <dbReference type="NCBI Taxonomy" id="1234261"/>
    <lineage>
        <taxon>Eukaryota</taxon>
        <taxon>Metazoa</taxon>
        <taxon>Spiralia</taxon>
        <taxon>Gnathifera</taxon>
        <taxon>Rotifera</taxon>
        <taxon>Eurotatoria</taxon>
        <taxon>Bdelloidea</taxon>
        <taxon>Philodinida</taxon>
        <taxon>Philodinidae</taxon>
        <taxon>Didymodactylos</taxon>
    </lineage>
</organism>
<evidence type="ECO:0000313" key="3">
    <source>
        <dbReference type="EMBL" id="CAF3743676.1"/>
    </source>
</evidence>
<protein>
    <submittedName>
        <fullName evidence="3">Uncharacterized protein</fullName>
    </submittedName>
</protein>
<name>A0A8S2IEY4_9BILA</name>
<dbReference type="EMBL" id="CAJOBA010005443">
    <property type="protein sequence ID" value="CAF3743676.1"/>
    <property type="molecule type" value="Genomic_DNA"/>
</dbReference>
<evidence type="ECO:0000256" key="1">
    <source>
        <dbReference type="SAM" id="Phobius"/>
    </source>
</evidence>
<keyword evidence="1" id="KW-0472">Membrane</keyword>
<comment type="caution">
    <text evidence="3">The sequence shown here is derived from an EMBL/GenBank/DDBJ whole genome shotgun (WGS) entry which is preliminary data.</text>
</comment>
<dbReference type="EMBL" id="CAJNOK010005437">
    <property type="protein sequence ID" value="CAF0972332.1"/>
    <property type="molecule type" value="Genomic_DNA"/>
</dbReference>
<dbReference type="Proteomes" id="UP000682733">
    <property type="component" value="Unassembled WGS sequence"/>
</dbReference>
<keyword evidence="1" id="KW-0812">Transmembrane</keyword>
<keyword evidence="1" id="KW-1133">Transmembrane helix</keyword>
<evidence type="ECO:0000313" key="4">
    <source>
        <dbReference type="Proteomes" id="UP000682733"/>
    </source>
</evidence>
<gene>
    <name evidence="2" type="ORF">OVA965_LOCUS13167</name>
    <name evidence="3" type="ORF">TMI583_LOCUS13170</name>
</gene>
<accession>A0A8S2IEY4</accession>